<keyword evidence="2" id="KW-0444">Lipid biosynthesis</keyword>
<evidence type="ECO:0000256" key="10">
    <source>
        <dbReference type="RuleBase" id="RU003750"/>
    </source>
</evidence>
<organism evidence="12 13">
    <name type="scientific">Sparus aurata</name>
    <name type="common">Gilthead sea bream</name>
    <dbReference type="NCBI Taxonomy" id="8175"/>
    <lineage>
        <taxon>Eukaryota</taxon>
        <taxon>Metazoa</taxon>
        <taxon>Chordata</taxon>
        <taxon>Craniata</taxon>
        <taxon>Vertebrata</taxon>
        <taxon>Euteleostomi</taxon>
        <taxon>Actinopterygii</taxon>
        <taxon>Neopterygii</taxon>
        <taxon>Teleostei</taxon>
        <taxon>Neoteleostei</taxon>
        <taxon>Acanthomorphata</taxon>
        <taxon>Eupercaria</taxon>
        <taxon>Spariformes</taxon>
        <taxon>Sparidae</taxon>
        <taxon>Sparus</taxon>
    </lineage>
</organism>
<dbReference type="InterPro" id="IPR048254">
    <property type="entry name" value="CDP_ALCOHOL_P_TRANSF_CS"/>
</dbReference>
<evidence type="ECO:0000256" key="8">
    <source>
        <dbReference type="ARBA" id="ARBA00023209"/>
    </source>
</evidence>
<evidence type="ECO:0000256" key="11">
    <source>
        <dbReference type="SAM" id="Phobius"/>
    </source>
</evidence>
<dbReference type="Ensembl" id="ENSSAUT00010027372.1">
    <property type="protein sequence ID" value="ENSSAUP00010025911.1"/>
    <property type="gene ID" value="ENSSAUG00010011268.1"/>
</dbReference>
<evidence type="ECO:0000256" key="4">
    <source>
        <dbReference type="ARBA" id="ARBA00022692"/>
    </source>
</evidence>
<keyword evidence="13" id="KW-1185">Reference proteome</keyword>
<evidence type="ECO:0000256" key="7">
    <source>
        <dbReference type="ARBA" id="ARBA00023136"/>
    </source>
</evidence>
<evidence type="ECO:0000256" key="5">
    <source>
        <dbReference type="ARBA" id="ARBA00022989"/>
    </source>
</evidence>
<dbReference type="GeneTree" id="ENSGT00940000154169"/>
<dbReference type="Gene3D" id="1.20.120.1760">
    <property type="match status" value="1"/>
</dbReference>
<dbReference type="OMA" id="SHRCFLC"/>
<reference evidence="12" key="2">
    <citation type="submission" date="2025-08" db="UniProtKB">
        <authorList>
            <consortium name="Ensembl"/>
        </authorList>
    </citation>
    <scope>IDENTIFICATION</scope>
</reference>
<dbReference type="GO" id="GO:0008654">
    <property type="term" value="P:phospholipid biosynthetic process"/>
    <property type="evidence" value="ECO:0007669"/>
    <property type="project" value="UniProtKB-KW"/>
</dbReference>
<evidence type="ECO:0000256" key="3">
    <source>
        <dbReference type="ARBA" id="ARBA00022679"/>
    </source>
</evidence>
<dbReference type="PROSITE" id="PS00379">
    <property type="entry name" value="CDP_ALCOHOL_P_TRANSF"/>
    <property type="match status" value="1"/>
</dbReference>
<keyword evidence="5 11" id="KW-1133">Transmembrane helix</keyword>
<keyword evidence="8" id="KW-0594">Phospholipid biosynthesis</keyword>
<dbReference type="InterPro" id="IPR000462">
    <property type="entry name" value="CDP-OH_P_trans"/>
</dbReference>
<dbReference type="PANTHER" id="PTHR15362">
    <property type="entry name" value="PHOSPHATIDYLINOSITOL SYNTHASE"/>
    <property type="match status" value="1"/>
</dbReference>
<keyword evidence="6" id="KW-0443">Lipid metabolism</keyword>
<dbReference type="InParanoid" id="A0A671VMT2"/>
<evidence type="ECO:0000313" key="12">
    <source>
        <dbReference type="Ensembl" id="ENSSAUP00010025911.1"/>
    </source>
</evidence>
<dbReference type="AlphaFoldDB" id="A0A671VMT2"/>
<gene>
    <name evidence="12" type="primary">si:ch1073-145m9.1</name>
</gene>
<dbReference type="Pfam" id="PF01066">
    <property type="entry name" value="CDP-OH_P_transf"/>
    <property type="match status" value="1"/>
</dbReference>
<evidence type="ECO:0000256" key="2">
    <source>
        <dbReference type="ARBA" id="ARBA00022516"/>
    </source>
</evidence>
<keyword evidence="7 11" id="KW-0472">Membrane</keyword>
<evidence type="ECO:0000256" key="6">
    <source>
        <dbReference type="ARBA" id="ARBA00023098"/>
    </source>
</evidence>
<protein>
    <submittedName>
        <fullName evidence="12">Uncharacterized LOC115597481</fullName>
    </submittedName>
</protein>
<evidence type="ECO:0000256" key="1">
    <source>
        <dbReference type="ARBA" id="ARBA00004141"/>
    </source>
</evidence>
<dbReference type="GO" id="GO:0016020">
    <property type="term" value="C:membrane"/>
    <property type="evidence" value="ECO:0007669"/>
    <property type="project" value="UniProtKB-SubCell"/>
</dbReference>
<reference evidence="12" key="1">
    <citation type="submission" date="2021-04" db="EMBL/GenBank/DDBJ databases">
        <authorList>
            <consortium name="Wellcome Sanger Institute Data Sharing"/>
        </authorList>
    </citation>
    <scope>NUCLEOTIDE SEQUENCE [LARGE SCALE GENOMIC DNA]</scope>
</reference>
<name>A0A671VMT2_SPAAU</name>
<evidence type="ECO:0000256" key="9">
    <source>
        <dbReference type="ARBA" id="ARBA00023264"/>
    </source>
</evidence>
<comment type="similarity">
    <text evidence="10">Belongs to the CDP-alcohol phosphatidyltransferase class-I family.</text>
</comment>
<dbReference type="InterPro" id="IPR043130">
    <property type="entry name" value="CDP-OH_PTrfase_TM_dom"/>
</dbReference>
<dbReference type="PANTHER" id="PTHR15362:SF13">
    <property type="entry name" value="SI:CH1073-145M9.1"/>
    <property type="match status" value="1"/>
</dbReference>
<dbReference type="GO" id="GO:0016780">
    <property type="term" value="F:phosphotransferase activity, for other substituted phosphate groups"/>
    <property type="evidence" value="ECO:0007669"/>
    <property type="project" value="InterPro"/>
</dbReference>
<proteinExistence type="inferred from homology"/>
<keyword evidence="3 10" id="KW-0808">Transferase</keyword>
<sequence>MGLQVLLYWPNIIGYIRIGLVLAAWAASGTPALFVPLFSVSTALDGVDGWLARRLGQSSRFGAWLDVVVDNMGRGMLWSLLFEWGWLVSALEWCVFVCNHNTRGDHWKDSFTTSPRFIQAIMANGFRTPLGTWVVSGLHCLPLWLYGCQCGLLTHWLYLPSWIQTLGTLLLGAGRLLALSAEVKTTCGYHHVDKSHSCIQIIAAHIFNVFFVHVMLSHSQTSHLFLCRYGVYGHTLNTLPVMRSWKGKRTESCSAESTYTLLSTLE</sequence>
<feature type="transmembrane region" description="Helical" evidence="11">
    <location>
        <begin position="7"/>
        <end position="27"/>
    </location>
</feature>
<keyword evidence="9" id="KW-1208">Phospholipid metabolism</keyword>
<reference evidence="12" key="3">
    <citation type="submission" date="2025-09" db="UniProtKB">
        <authorList>
            <consortium name="Ensembl"/>
        </authorList>
    </citation>
    <scope>IDENTIFICATION</scope>
</reference>
<accession>A0A671VMT2</accession>
<keyword evidence="4 11" id="KW-0812">Transmembrane</keyword>
<dbReference type="Proteomes" id="UP000472265">
    <property type="component" value="Chromosome 2"/>
</dbReference>
<evidence type="ECO:0000313" key="13">
    <source>
        <dbReference type="Proteomes" id="UP000472265"/>
    </source>
</evidence>
<comment type="subcellular location">
    <subcellularLocation>
        <location evidence="1">Membrane</location>
        <topology evidence="1">Multi-pass membrane protein</topology>
    </subcellularLocation>
</comment>